<dbReference type="InterPro" id="IPR035924">
    <property type="entry name" value="FlaG-like_sf"/>
</dbReference>
<dbReference type="PANTHER" id="PTHR37166:SF1">
    <property type="entry name" value="PROTEIN FLAG"/>
    <property type="match status" value="1"/>
</dbReference>
<comment type="caution">
    <text evidence="1">The sequence shown here is derived from an EMBL/GenBank/DDBJ whole genome shotgun (WGS) entry which is preliminary data.</text>
</comment>
<dbReference type="AlphaFoldDB" id="A0A225SY98"/>
<dbReference type="SUPFAM" id="SSF160214">
    <property type="entry name" value="FlaG-like"/>
    <property type="match status" value="1"/>
</dbReference>
<dbReference type="EMBL" id="NJGV01000002">
    <property type="protein sequence ID" value="OWY36218.1"/>
    <property type="molecule type" value="Genomic_DNA"/>
</dbReference>
<organism evidence="1 2">
    <name type="scientific">Herbaspirillum aquaticum</name>
    <dbReference type="NCBI Taxonomy" id="568783"/>
    <lineage>
        <taxon>Bacteria</taxon>
        <taxon>Pseudomonadati</taxon>
        <taxon>Pseudomonadota</taxon>
        <taxon>Betaproteobacteria</taxon>
        <taxon>Burkholderiales</taxon>
        <taxon>Oxalobacteraceae</taxon>
        <taxon>Herbaspirillum</taxon>
    </lineage>
</organism>
<keyword evidence="1" id="KW-0966">Cell projection</keyword>
<dbReference type="Pfam" id="PF03646">
    <property type="entry name" value="FlaG"/>
    <property type="match status" value="1"/>
</dbReference>
<name>A0A225SY98_9BURK</name>
<sequence>MSIAPLNITAAGDSGTAYAAPKTAEKPDPVVSTVAPAATPEARRATDSELNDAVGKLNDFAAANAAALNFSKDQDTGKTIIKVVDTATDTVIRQIPSEEAIAIAKSIDKMQGLLIKEKA</sequence>
<reference evidence="1 2" key="1">
    <citation type="journal article" date="2010" name="Int. J. Syst. Evol. Microbiol.">
        <title>Reclassification of Herbaspirillum putei as a later heterotypic synonym of Herbaspirillum huttiense, with the description of H. huttiense subsp. huttiense subsp. nov. and H. huttiense subsp. putei subsp. nov., comb. nov., and description of Herbaspirillum aquaticum sp. nov.</title>
        <authorList>
            <person name="Dobritsa A.P."/>
            <person name="Reddy M.C."/>
            <person name="Samadpour M."/>
        </authorList>
    </citation>
    <scope>NUCLEOTIDE SEQUENCE [LARGE SCALE GENOMIC DNA]</scope>
    <source>
        <strain evidence="1 2">IEH 4430</strain>
    </source>
</reference>
<keyword evidence="2" id="KW-1185">Reference proteome</keyword>
<evidence type="ECO:0000313" key="2">
    <source>
        <dbReference type="Proteomes" id="UP000214747"/>
    </source>
</evidence>
<evidence type="ECO:0000313" key="1">
    <source>
        <dbReference type="EMBL" id="OWY36218.1"/>
    </source>
</evidence>
<dbReference type="InterPro" id="IPR005186">
    <property type="entry name" value="FlaG"/>
</dbReference>
<dbReference type="Gene3D" id="3.30.160.170">
    <property type="entry name" value="FlaG-like"/>
    <property type="match status" value="1"/>
</dbReference>
<keyword evidence="1" id="KW-0969">Cilium</keyword>
<proteinExistence type="predicted"/>
<keyword evidence="1" id="KW-0282">Flagellum</keyword>
<accession>A0A225SY98</accession>
<protein>
    <submittedName>
        <fullName evidence="1">Flagellin</fullName>
    </submittedName>
</protein>
<dbReference type="PANTHER" id="PTHR37166">
    <property type="entry name" value="PROTEIN FLAG"/>
    <property type="match status" value="1"/>
</dbReference>
<gene>
    <name evidence="1" type="ORF">CEJ45_03140</name>
</gene>
<dbReference type="RefSeq" id="WP_088753769.1">
    <property type="nucleotide sequence ID" value="NZ_NJGV01000002.1"/>
</dbReference>
<dbReference type="Proteomes" id="UP000214747">
    <property type="component" value="Unassembled WGS sequence"/>
</dbReference>